<dbReference type="InterPro" id="IPR008457">
    <property type="entry name" value="Cu-R_CopD_dom"/>
</dbReference>
<feature type="transmembrane region" description="Helical" evidence="6">
    <location>
        <begin position="37"/>
        <end position="57"/>
    </location>
</feature>
<dbReference type="KEGG" id="rue:DT065_07765"/>
<feature type="domain" description="YtkA-like" evidence="8">
    <location>
        <begin position="368"/>
        <end position="449"/>
    </location>
</feature>
<feature type="transmembrane region" description="Helical" evidence="6">
    <location>
        <begin position="208"/>
        <end position="228"/>
    </location>
</feature>
<keyword evidence="2" id="KW-1003">Cell membrane</keyword>
<evidence type="ECO:0000256" key="3">
    <source>
        <dbReference type="ARBA" id="ARBA00022692"/>
    </source>
</evidence>
<evidence type="ECO:0000256" key="2">
    <source>
        <dbReference type="ARBA" id="ARBA00022475"/>
    </source>
</evidence>
<dbReference type="PANTHER" id="PTHR34820">
    <property type="entry name" value="INNER MEMBRANE PROTEIN YEBZ"/>
    <property type="match status" value="1"/>
</dbReference>
<dbReference type="Proteomes" id="UP000252100">
    <property type="component" value="Chromosome"/>
</dbReference>
<dbReference type="PANTHER" id="PTHR34820:SF4">
    <property type="entry name" value="INNER MEMBRANE PROTEIN YEBZ"/>
    <property type="match status" value="1"/>
</dbReference>
<evidence type="ECO:0000313" key="9">
    <source>
        <dbReference type="EMBL" id="AXF55931.1"/>
    </source>
</evidence>
<evidence type="ECO:0000259" key="8">
    <source>
        <dbReference type="Pfam" id="PF13115"/>
    </source>
</evidence>
<organism evidence="9 10">
    <name type="scientific">Salicibibacter kimchii</name>
    <dbReference type="NCBI Taxonomy" id="2099786"/>
    <lineage>
        <taxon>Bacteria</taxon>
        <taxon>Bacillati</taxon>
        <taxon>Bacillota</taxon>
        <taxon>Bacilli</taxon>
        <taxon>Bacillales</taxon>
        <taxon>Bacillaceae</taxon>
        <taxon>Salicibibacter</taxon>
    </lineage>
</organism>
<protein>
    <recommendedName>
        <fullName evidence="11">Copper resistance protein D domain-containing protein</fullName>
    </recommendedName>
</protein>
<dbReference type="InterPro" id="IPR032693">
    <property type="entry name" value="YtkA-like_dom"/>
</dbReference>
<keyword evidence="4 6" id="KW-1133">Transmembrane helix</keyword>
<sequence length="467" mass="51902">MVIIADVALFLALAIFVGIHILETIPGDKRPKLHVPSFLIPVLTIALIVFSFIPFGLVAEQTANISQNPLLTALGSVLFEFNIGQGFIAFVLLLAVTLIARSTLKEKRRCFLLIPIMGMILASAWSSHPASLSNQGYLFDGIHMATAMAWTGVLLVVGFFSTGEDRWVRFFDWFTPFAITMVLLLFASGLGMLTLITPEYTNSWLLPYGQWQLLKHLLFIPLVFYGFAHGFIMKKRLGKGAKRTPRFSLKMESAVLTFVFIVTAVMAEHQPPHDVLETLEFTNMSEYAMQMITSEFSVGKVVTWKMSFPTFLLLVTAGTILASFIFSVGKMESVTYAPAHIVLFVLIAYVGMMLSAEMETTTERTSGESTIDIELINDTKATVGEESLQAEVSLEGVPIENADVIFFEVWPVEEDVNRGDTIHAEHEENGIYTANYNFAAASTYYVQIHVTADGMHRNPVHEVEVSQ</sequence>
<dbReference type="GO" id="GO:0005886">
    <property type="term" value="C:plasma membrane"/>
    <property type="evidence" value="ECO:0007669"/>
    <property type="project" value="UniProtKB-SubCell"/>
</dbReference>
<dbReference type="Pfam" id="PF13115">
    <property type="entry name" value="YtkA"/>
    <property type="match status" value="1"/>
</dbReference>
<dbReference type="AlphaFoldDB" id="A0A345BYA0"/>
<dbReference type="Pfam" id="PF05425">
    <property type="entry name" value="CopD"/>
    <property type="match status" value="1"/>
</dbReference>
<evidence type="ECO:0000256" key="5">
    <source>
        <dbReference type="ARBA" id="ARBA00023136"/>
    </source>
</evidence>
<feature type="transmembrane region" description="Helical" evidence="6">
    <location>
        <begin position="142"/>
        <end position="161"/>
    </location>
</feature>
<keyword evidence="10" id="KW-1185">Reference proteome</keyword>
<dbReference type="InterPro" id="IPR032694">
    <property type="entry name" value="CopC/D"/>
</dbReference>
<dbReference type="RefSeq" id="WP_114372259.1">
    <property type="nucleotide sequence ID" value="NZ_CP031092.1"/>
</dbReference>
<keyword evidence="5 6" id="KW-0472">Membrane</keyword>
<evidence type="ECO:0000256" key="4">
    <source>
        <dbReference type="ARBA" id="ARBA00022989"/>
    </source>
</evidence>
<reference evidence="9 10" key="1">
    <citation type="journal article" date="2018" name="J. Microbiol.">
        <title>Salicibibacter kimchii gen. nov., sp. nov., a moderately halophilic and alkalitolerant bacterium in the family Bacillaceae, isolated from kimchi.</title>
        <authorList>
            <person name="Jang J.Y."/>
            <person name="Oh Y.J."/>
            <person name="Lim S.K."/>
            <person name="Park H.K."/>
            <person name="Lee C."/>
            <person name="Kim J.Y."/>
            <person name="Lee M.A."/>
            <person name="Choi H.J."/>
        </authorList>
    </citation>
    <scope>NUCLEOTIDE SEQUENCE [LARGE SCALE GENOMIC DNA]</scope>
    <source>
        <strain evidence="9 10">NKC1-1</strain>
    </source>
</reference>
<feature type="transmembrane region" description="Helical" evidence="6">
    <location>
        <begin position="311"/>
        <end position="329"/>
    </location>
</feature>
<evidence type="ECO:0000256" key="6">
    <source>
        <dbReference type="SAM" id="Phobius"/>
    </source>
</evidence>
<evidence type="ECO:0000256" key="1">
    <source>
        <dbReference type="ARBA" id="ARBA00004651"/>
    </source>
</evidence>
<feature type="domain" description="Copper resistance protein D" evidence="7">
    <location>
        <begin position="169"/>
        <end position="266"/>
    </location>
</feature>
<feature type="transmembrane region" description="Helical" evidence="6">
    <location>
        <begin position="77"/>
        <end position="99"/>
    </location>
</feature>
<evidence type="ECO:0000259" key="7">
    <source>
        <dbReference type="Pfam" id="PF05425"/>
    </source>
</evidence>
<dbReference type="GO" id="GO:0006825">
    <property type="term" value="P:copper ion transport"/>
    <property type="evidence" value="ECO:0007669"/>
    <property type="project" value="InterPro"/>
</dbReference>
<gene>
    <name evidence="9" type="ORF">DT065_07765</name>
</gene>
<feature type="transmembrane region" description="Helical" evidence="6">
    <location>
        <begin position="335"/>
        <end position="354"/>
    </location>
</feature>
<feature type="transmembrane region" description="Helical" evidence="6">
    <location>
        <begin position="6"/>
        <end position="25"/>
    </location>
</feature>
<name>A0A345BYA0_9BACI</name>
<keyword evidence="3 6" id="KW-0812">Transmembrane</keyword>
<dbReference type="OrthoDB" id="2387346at2"/>
<comment type="subcellular location">
    <subcellularLocation>
        <location evidence="1">Cell membrane</location>
        <topology evidence="1">Multi-pass membrane protein</topology>
    </subcellularLocation>
</comment>
<feature type="transmembrane region" description="Helical" evidence="6">
    <location>
        <begin position="173"/>
        <end position="196"/>
    </location>
</feature>
<feature type="transmembrane region" description="Helical" evidence="6">
    <location>
        <begin position="111"/>
        <end position="130"/>
    </location>
</feature>
<proteinExistence type="predicted"/>
<dbReference type="EMBL" id="CP031092">
    <property type="protein sequence ID" value="AXF55931.1"/>
    <property type="molecule type" value="Genomic_DNA"/>
</dbReference>
<evidence type="ECO:0000313" key="10">
    <source>
        <dbReference type="Proteomes" id="UP000252100"/>
    </source>
</evidence>
<accession>A0A345BYA0</accession>
<evidence type="ECO:0008006" key="11">
    <source>
        <dbReference type="Google" id="ProtNLM"/>
    </source>
</evidence>